<keyword evidence="2" id="KW-0808">Transferase</keyword>
<sequence length="359" mass="39746">MNSAGSRYMAVLERRPAPGVGPIGIDRFAAAELGLRAVFPEDRGPFLPALSIAPLDRHVSLGPGRTLRITAQAAAPSVLVPSHRGVDSSRLLLSLAEQRPSLILKVVQPDQRRFIDPEVSFDAQRKAAALGCAPDILAFDVRRAVSVSAFLDGWATARVSDLKKPEVLQSVIAAKRKIHGGPRFKSTWSVFDRIRTLQAACGSCAIEMPQDLPFLLDTVFSIERMIAAAGVDEVPAHADGLASNVMIGPNGHIQLVDFDEARNVDPYYELAILANEVFEDEKDHLLALEMFEGRPRQASFHRMRLYAIADDLAWALWGLLMDAVSPRKDLEFYRYAFWRLMRCRIALQDVEIDLYAGFI</sequence>
<name>A0A0K2W6H0_MESPL</name>
<dbReference type="Pfam" id="PF01636">
    <property type="entry name" value="APH"/>
    <property type="match status" value="1"/>
</dbReference>
<accession>A0A0K2W6H0</accession>
<evidence type="ECO:0000313" key="3">
    <source>
        <dbReference type="Proteomes" id="UP000182888"/>
    </source>
</evidence>
<organism evidence="2 3">
    <name type="scientific">Mesorhizobium plurifarium</name>
    <dbReference type="NCBI Taxonomy" id="69974"/>
    <lineage>
        <taxon>Bacteria</taxon>
        <taxon>Pseudomonadati</taxon>
        <taxon>Pseudomonadota</taxon>
        <taxon>Alphaproteobacteria</taxon>
        <taxon>Hyphomicrobiales</taxon>
        <taxon>Phyllobacteriaceae</taxon>
        <taxon>Mesorhizobium</taxon>
    </lineage>
</organism>
<dbReference type="EMBL" id="CCND01000050">
    <property type="protein sequence ID" value="CDX62802.1"/>
    <property type="molecule type" value="Genomic_DNA"/>
</dbReference>
<dbReference type="InterPro" id="IPR011009">
    <property type="entry name" value="Kinase-like_dom_sf"/>
</dbReference>
<proteinExistence type="predicted"/>
<evidence type="ECO:0000259" key="1">
    <source>
        <dbReference type="Pfam" id="PF01636"/>
    </source>
</evidence>
<dbReference type="Proteomes" id="UP000182888">
    <property type="component" value="Unassembled WGS sequence"/>
</dbReference>
<feature type="domain" description="Aminoglycoside phosphotransferase" evidence="1">
    <location>
        <begin position="85"/>
        <end position="293"/>
    </location>
</feature>
<dbReference type="InterPro" id="IPR002575">
    <property type="entry name" value="Aminoglycoside_PTrfase"/>
</dbReference>
<evidence type="ECO:0000313" key="2">
    <source>
        <dbReference type="EMBL" id="CDX62802.1"/>
    </source>
</evidence>
<gene>
    <name evidence="2" type="ORF">MPL1032_70072</name>
</gene>
<protein>
    <submittedName>
        <fullName evidence="2">Phosphotransferase family protein (Modular protein)</fullName>
    </submittedName>
</protein>
<reference evidence="3" key="1">
    <citation type="submission" date="2014-08" db="EMBL/GenBank/DDBJ databases">
        <authorList>
            <person name="Edwards T."/>
        </authorList>
    </citation>
    <scope>NUCLEOTIDE SEQUENCE [LARGE SCALE GENOMIC DNA]</scope>
</reference>
<dbReference type="SUPFAM" id="SSF56112">
    <property type="entry name" value="Protein kinase-like (PK-like)"/>
    <property type="match status" value="1"/>
</dbReference>
<dbReference type="AlphaFoldDB" id="A0A0K2W6H0"/>
<dbReference type="Gene3D" id="3.90.1200.10">
    <property type="match status" value="1"/>
</dbReference>
<dbReference type="GO" id="GO:0016740">
    <property type="term" value="F:transferase activity"/>
    <property type="evidence" value="ECO:0007669"/>
    <property type="project" value="UniProtKB-KW"/>
</dbReference>